<dbReference type="AlphaFoldDB" id="A0A1H9PEP0"/>
<organism evidence="1 2">
    <name type="scientific">Salisediminibacterium halotolerans</name>
    <dbReference type="NCBI Taxonomy" id="517425"/>
    <lineage>
        <taxon>Bacteria</taxon>
        <taxon>Bacillati</taxon>
        <taxon>Bacillota</taxon>
        <taxon>Bacilli</taxon>
        <taxon>Bacillales</taxon>
        <taxon>Bacillaceae</taxon>
        <taxon>Salisediminibacterium</taxon>
    </lineage>
</organism>
<proteinExistence type="predicted"/>
<dbReference type="RefSeq" id="WP_093071638.1">
    <property type="nucleotide sequence ID" value="NZ_BJVE01000048.1"/>
</dbReference>
<evidence type="ECO:0000313" key="1">
    <source>
        <dbReference type="EMBL" id="SER46375.1"/>
    </source>
</evidence>
<protein>
    <submittedName>
        <fullName evidence="1">Uncharacterized protein</fullName>
    </submittedName>
</protein>
<accession>A0A1H9PEP0</accession>
<dbReference type="EMBL" id="FOGV01000001">
    <property type="protein sequence ID" value="SER46375.1"/>
    <property type="molecule type" value="Genomic_DNA"/>
</dbReference>
<sequence>MYELYKEIHTYLNMDEEIGFETFDDFYKRVIEHYNEHADEFEEEDIWRALFIAENVMSNADGRRKEAKGPKEKKKYQKMHKRLKLWAENFAIRLAQKGYTKDQMNERFESMFEEEVH</sequence>
<dbReference type="Proteomes" id="UP000199318">
    <property type="component" value="Unassembled WGS sequence"/>
</dbReference>
<reference evidence="2" key="1">
    <citation type="submission" date="2016-10" db="EMBL/GenBank/DDBJ databases">
        <authorList>
            <person name="de Groot N.N."/>
        </authorList>
    </citation>
    <scope>NUCLEOTIDE SEQUENCE [LARGE SCALE GENOMIC DNA]</scope>
    <source>
        <strain evidence="2">10nlg</strain>
    </source>
</reference>
<evidence type="ECO:0000313" key="2">
    <source>
        <dbReference type="Proteomes" id="UP000199318"/>
    </source>
</evidence>
<comment type="caution">
    <text evidence="1">The sequence shown here is derived from an EMBL/GenBank/DDBJ whole genome shotgun (WGS) entry which is preliminary data.</text>
</comment>
<gene>
    <name evidence="1" type="ORF">SAMN05444126_101176</name>
</gene>
<dbReference type="OrthoDB" id="1787088at2"/>
<name>A0A1H9PEP0_9BACI</name>
<dbReference type="STRING" id="1464123.SAMN05444126_101176"/>
<keyword evidence="2" id="KW-1185">Reference proteome</keyword>